<reference evidence="1" key="1">
    <citation type="submission" date="2014-11" db="EMBL/GenBank/DDBJ databases">
        <authorList>
            <person name="Amaro Gonzalez C."/>
        </authorList>
    </citation>
    <scope>NUCLEOTIDE SEQUENCE</scope>
</reference>
<evidence type="ECO:0000313" key="1">
    <source>
        <dbReference type="EMBL" id="JAH83752.1"/>
    </source>
</evidence>
<accession>A0A0E9W075</accession>
<sequence length="35" mass="4006">MGESWFETRGCIFVPEDQGVVQSYLKGPKWSRSLS</sequence>
<dbReference type="AlphaFoldDB" id="A0A0E9W075"/>
<organism evidence="1">
    <name type="scientific">Anguilla anguilla</name>
    <name type="common">European freshwater eel</name>
    <name type="synonym">Muraena anguilla</name>
    <dbReference type="NCBI Taxonomy" id="7936"/>
    <lineage>
        <taxon>Eukaryota</taxon>
        <taxon>Metazoa</taxon>
        <taxon>Chordata</taxon>
        <taxon>Craniata</taxon>
        <taxon>Vertebrata</taxon>
        <taxon>Euteleostomi</taxon>
        <taxon>Actinopterygii</taxon>
        <taxon>Neopterygii</taxon>
        <taxon>Teleostei</taxon>
        <taxon>Anguilliformes</taxon>
        <taxon>Anguillidae</taxon>
        <taxon>Anguilla</taxon>
    </lineage>
</organism>
<reference evidence="1" key="2">
    <citation type="journal article" date="2015" name="Fish Shellfish Immunol.">
        <title>Early steps in the European eel (Anguilla anguilla)-Vibrio vulnificus interaction in the gills: Role of the RtxA13 toxin.</title>
        <authorList>
            <person name="Callol A."/>
            <person name="Pajuelo D."/>
            <person name="Ebbesson L."/>
            <person name="Teles M."/>
            <person name="MacKenzie S."/>
            <person name="Amaro C."/>
        </authorList>
    </citation>
    <scope>NUCLEOTIDE SEQUENCE</scope>
</reference>
<dbReference type="EMBL" id="GBXM01024825">
    <property type="protein sequence ID" value="JAH83752.1"/>
    <property type="molecule type" value="Transcribed_RNA"/>
</dbReference>
<name>A0A0E9W075_ANGAN</name>
<proteinExistence type="predicted"/>
<protein>
    <submittedName>
        <fullName evidence="1">Uncharacterized protein</fullName>
    </submittedName>
</protein>